<dbReference type="EMBL" id="CAXHTB010000003">
    <property type="protein sequence ID" value="CAL0303281.1"/>
    <property type="molecule type" value="Genomic_DNA"/>
</dbReference>
<evidence type="ECO:0000313" key="2">
    <source>
        <dbReference type="EMBL" id="CAL0303281.1"/>
    </source>
</evidence>
<keyword evidence="3" id="KW-1185">Reference proteome</keyword>
<proteinExistence type="predicted"/>
<dbReference type="Proteomes" id="UP001497480">
    <property type="component" value="Unassembled WGS sequence"/>
</dbReference>
<protein>
    <submittedName>
        <fullName evidence="2">Uncharacterized protein</fullName>
    </submittedName>
</protein>
<organism evidence="2 3">
    <name type="scientific">Lupinus luteus</name>
    <name type="common">European yellow lupine</name>
    <dbReference type="NCBI Taxonomy" id="3873"/>
    <lineage>
        <taxon>Eukaryota</taxon>
        <taxon>Viridiplantae</taxon>
        <taxon>Streptophyta</taxon>
        <taxon>Embryophyta</taxon>
        <taxon>Tracheophyta</taxon>
        <taxon>Spermatophyta</taxon>
        <taxon>Magnoliopsida</taxon>
        <taxon>eudicotyledons</taxon>
        <taxon>Gunneridae</taxon>
        <taxon>Pentapetalae</taxon>
        <taxon>rosids</taxon>
        <taxon>fabids</taxon>
        <taxon>Fabales</taxon>
        <taxon>Fabaceae</taxon>
        <taxon>Papilionoideae</taxon>
        <taxon>50 kb inversion clade</taxon>
        <taxon>genistoids sensu lato</taxon>
        <taxon>core genistoids</taxon>
        <taxon>Genisteae</taxon>
        <taxon>Lupinus</taxon>
    </lineage>
</organism>
<accession>A0AAV1W2Q0</accession>
<dbReference type="AlphaFoldDB" id="A0AAV1W2Q0"/>
<feature type="coiled-coil region" evidence="1">
    <location>
        <begin position="2"/>
        <end position="64"/>
    </location>
</feature>
<keyword evidence="1" id="KW-0175">Coiled coil</keyword>
<comment type="caution">
    <text evidence="2">The sequence shown here is derived from an EMBL/GenBank/DDBJ whole genome shotgun (WGS) entry which is preliminary data.</text>
</comment>
<gene>
    <name evidence="2" type="ORF">LLUT_LOCUS4341</name>
</gene>
<name>A0AAV1W2Q0_LUPLU</name>
<evidence type="ECO:0000256" key="1">
    <source>
        <dbReference type="SAM" id="Coils"/>
    </source>
</evidence>
<evidence type="ECO:0000313" key="3">
    <source>
        <dbReference type="Proteomes" id="UP001497480"/>
    </source>
</evidence>
<reference evidence="2 3" key="1">
    <citation type="submission" date="2024-03" db="EMBL/GenBank/DDBJ databases">
        <authorList>
            <person name="Martinez-Hernandez J."/>
        </authorList>
    </citation>
    <scope>NUCLEOTIDE SEQUENCE [LARGE SCALE GENOMIC DNA]</scope>
</reference>
<sequence>MVSSLEKKIDETEKRYEEANRIGEERLKQALEAESKLSQLKNAMQRLEEKFSDIESANLVLQKQSQLNSYVKTLSEHISTPVDKIINNFQEIVGVIFFCFPRVSSH</sequence>